<organism evidence="3 4">
    <name type="scientific">Ancylobacter crimeensis</name>
    <dbReference type="NCBI Taxonomy" id="2579147"/>
    <lineage>
        <taxon>Bacteria</taxon>
        <taxon>Pseudomonadati</taxon>
        <taxon>Pseudomonadota</taxon>
        <taxon>Alphaproteobacteria</taxon>
        <taxon>Hyphomicrobiales</taxon>
        <taxon>Xanthobacteraceae</taxon>
        <taxon>Ancylobacter</taxon>
    </lineage>
</organism>
<evidence type="ECO:0000313" key="3">
    <source>
        <dbReference type="EMBL" id="MCK0196695.1"/>
    </source>
</evidence>
<dbReference type="Gene3D" id="3.40.50.720">
    <property type="entry name" value="NAD(P)-binding Rossmann-like Domain"/>
    <property type="match status" value="1"/>
</dbReference>
<dbReference type="PANTHER" id="PTHR43639:SF1">
    <property type="entry name" value="SHORT-CHAIN DEHYDROGENASE_REDUCTASE FAMILY PROTEIN"/>
    <property type="match status" value="1"/>
</dbReference>
<dbReference type="PRINTS" id="PR00081">
    <property type="entry name" value="GDHRDH"/>
</dbReference>
<reference evidence="3 4" key="1">
    <citation type="submission" date="2022-04" db="EMBL/GenBank/DDBJ databases">
        <authorList>
            <person name="Grouzdev D.S."/>
            <person name="Pantiukh K.S."/>
            <person name="Krutkina M.S."/>
        </authorList>
    </citation>
    <scope>NUCLEOTIDE SEQUENCE [LARGE SCALE GENOMIC DNA]</scope>
    <source>
        <strain evidence="3 4">6x-1</strain>
    </source>
</reference>
<evidence type="ECO:0000256" key="2">
    <source>
        <dbReference type="ARBA" id="ARBA00023002"/>
    </source>
</evidence>
<accession>A0ABT0D9R2</accession>
<dbReference type="PANTHER" id="PTHR43639">
    <property type="entry name" value="OXIDOREDUCTASE, SHORT-CHAIN DEHYDROGENASE/REDUCTASE FAMILY (AFU_ORTHOLOGUE AFUA_5G02870)"/>
    <property type="match status" value="1"/>
</dbReference>
<dbReference type="NCBIfam" id="NF006597">
    <property type="entry name" value="PRK09134.1"/>
    <property type="match status" value="1"/>
</dbReference>
<gene>
    <name evidence="3" type="ORF">MWN34_07175</name>
</gene>
<evidence type="ECO:0000256" key="1">
    <source>
        <dbReference type="ARBA" id="ARBA00006484"/>
    </source>
</evidence>
<dbReference type="SUPFAM" id="SSF51735">
    <property type="entry name" value="NAD(P)-binding Rossmann-fold domains"/>
    <property type="match status" value="1"/>
</dbReference>
<proteinExistence type="inferred from homology"/>
<evidence type="ECO:0000313" key="4">
    <source>
        <dbReference type="Proteomes" id="UP001203284"/>
    </source>
</evidence>
<name>A0ABT0D9R2_9HYPH</name>
<dbReference type="RefSeq" id="WP_247028033.1">
    <property type="nucleotide sequence ID" value="NZ_JALKCH010000004.1"/>
</dbReference>
<dbReference type="InterPro" id="IPR002347">
    <property type="entry name" value="SDR_fam"/>
</dbReference>
<protein>
    <submittedName>
        <fullName evidence="3">SDR family oxidoreductase</fullName>
    </submittedName>
</protein>
<keyword evidence="2" id="KW-0560">Oxidoreductase</keyword>
<dbReference type="Proteomes" id="UP001203284">
    <property type="component" value="Unassembled WGS sequence"/>
</dbReference>
<dbReference type="EMBL" id="JALKCH010000004">
    <property type="protein sequence ID" value="MCK0196695.1"/>
    <property type="molecule type" value="Genomic_DNA"/>
</dbReference>
<dbReference type="Pfam" id="PF13561">
    <property type="entry name" value="adh_short_C2"/>
    <property type="match status" value="1"/>
</dbReference>
<comment type="caution">
    <text evidence="3">The sequence shown here is derived from an EMBL/GenBank/DDBJ whole genome shotgun (WGS) entry which is preliminary data.</text>
</comment>
<dbReference type="InterPro" id="IPR036291">
    <property type="entry name" value="NAD(P)-bd_dom_sf"/>
</dbReference>
<comment type="similarity">
    <text evidence="1">Belongs to the short-chain dehydrogenases/reductases (SDR) family.</text>
</comment>
<keyword evidence="4" id="KW-1185">Reference proteome</keyword>
<sequence length="265" mass="27646">MPPVPPERSASLAPARPVALVTGGAVRIGRAIGLALVTAGYDLAIHARHELPECAALERDVAALGGRTACLYGDLDDPAVVARLVPDAMAALGPVALLVNNASEFRDDAIGTLDLAQWDRHFAVNLRAPVFLAESLATHLPEGMAGAVVNILDQRVLKPVPRHLSYSLTKCALHAATAMMAQALAPRRIRVNAVAPGPTLRNTRQDAGAFARQSASVMLGRGPSPEEIAQAVLFLAAAHSVTGQTLAVDGGQHLAWQTPDATGEE</sequence>